<dbReference type="InterPro" id="IPR036879">
    <property type="entry name" value="TF_MADSbox_sf"/>
</dbReference>
<organism evidence="7">
    <name type="scientific">Picea sitchensis</name>
    <name type="common">Sitka spruce</name>
    <name type="synonym">Pinus sitchensis</name>
    <dbReference type="NCBI Taxonomy" id="3332"/>
    <lineage>
        <taxon>Eukaryota</taxon>
        <taxon>Viridiplantae</taxon>
        <taxon>Streptophyta</taxon>
        <taxon>Embryophyta</taxon>
        <taxon>Tracheophyta</taxon>
        <taxon>Spermatophyta</taxon>
        <taxon>Pinopsida</taxon>
        <taxon>Pinidae</taxon>
        <taxon>Conifers I</taxon>
        <taxon>Pinales</taxon>
        <taxon>Pinaceae</taxon>
        <taxon>Picea</taxon>
    </lineage>
</organism>
<evidence type="ECO:0000256" key="2">
    <source>
        <dbReference type="ARBA" id="ARBA00023015"/>
    </source>
</evidence>
<dbReference type="SUPFAM" id="SSF55455">
    <property type="entry name" value="SRF-like"/>
    <property type="match status" value="1"/>
</dbReference>
<feature type="domain" description="MADS-box" evidence="6">
    <location>
        <begin position="3"/>
        <end position="49"/>
    </location>
</feature>
<keyword evidence="3" id="KW-0238">DNA-binding</keyword>
<dbReference type="PROSITE" id="PS50066">
    <property type="entry name" value="MADS_BOX_2"/>
    <property type="match status" value="1"/>
</dbReference>
<dbReference type="InterPro" id="IPR002100">
    <property type="entry name" value="TF_MADSbox"/>
</dbReference>
<evidence type="ECO:0000259" key="6">
    <source>
        <dbReference type="PROSITE" id="PS50066"/>
    </source>
</evidence>
<keyword evidence="5" id="KW-0539">Nucleus</keyword>
<comment type="subcellular location">
    <subcellularLocation>
        <location evidence="1">Nucleus</location>
    </subcellularLocation>
</comment>
<keyword evidence="2" id="KW-0805">Transcription regulation</keyword>
<dbReference type="Gene3D" id="3.40.1810.10">
    <property type="entry name" value="Transcription factor, MADS-box"/>
    <property type="match status" value="1"/>
</dbReference>
<name>D5ACD6_PICSI</name>
<proteinExistence type="evidence at transcript level"/>
<dbReference type="SMART" id="SM00432">
    <property type="entry name" value="MADS"/>
    <property type="match status" value="1"/>
</dbReference>
<dbReference type="AlphaFoldDB" id="D5ACD6"/>
<dbReference type="GO" id="GO:0046983">
    <property type="term" value="F:protein dimerization activity"/>
    <property type="evidence" value="ECO:0007669"/>
    <property type="project" value="InterPro"/>
</dbReference>
<evidence type="ECO:0000256" key="5">
    <source>
        <dbReference type="ARBA" id="ARBA00023242"/>
    </source>
</evidence>
<reference evidence="7" key="1">
    <citation type="submission" date="2010-04" db="EMBL/GenBank/DDBJ databases">
        <authorList>
            <person name="Reid K.E."/>
            <person name="Liao N."/>
            <person name="Chan S."/>
            <person name="Docking R."/>
            <person name="Taylor G."/>
            <person name="Moore R."/>
            <person name="Mayo M."/>
            <person name="Munro S."/>
            <person name="King J."/>
            <person name="Yanchuk A."/>
            <person name="Holt R."/>
            <person name="Jones S."/>
            <person name="Marra M."/>
            <person name="Ritland C.E."/>
            <person name="Ritland K."/>
            <person name="Bohlmann J."/>
        </authorList>
    </citation>
    <scope>NUCLEOTIDE SEQUENCE</scope>
    <source>
        <tissue evidence="7">Bud</tissue>
    </source>
</reference>
<evidence type="ECO:0000256" key="1">
    <source>
        <dbReference type="ARBA" id="ARBA00004123"/>
    </source>
</evidence>
<evidence type="ECO:0000256" key="3">
    <source>
        <dbReference type="ARBA" id="ARBA00023125"/>
    </source>
</evidence>
<protein>
    <recommendedName>
        <fullName evidence="6">MADS-box domain-containing protein</fullName>
    </recommendedName>
</protein>
<dbReference type="GO" id="GO:0005634">
    <property type="term" value="C:nucleus"/>
    <property type="evidence" value="ECO:0007669"/>
    <property type="project" value="UniProtKB-SubCell"/>
</dbReference>
<keyword evidence="4" id="KW-0804">Transcription</keyword>
<dbReference type="Pfam" id="PF00319">
    <property type="entry name" value="SRF-TF"/>
    <property type="match status" value="1"/>
</dbReference>
<dbReference type="EMBL" id="BT123910">
    <property type="protein sequence ID" value="ADE77205.1"/>
    <property type="molecule type" value="mRNA"/>
</dbReference>
<evidence type="ECO:0000313" key="7">
    <source>
        <dbReference type="EMBL" id="ADE77205.1"/>
    </source>
</evidence>
<dbReference type="GO" id="GO:0003677">
    <property type="term" value="F:DNA binding"/>
    <property type="evidence" value="ECO:0007669"/>
    <property type="project" value="UniProtKB-KW"/>
</dbReference>
<sequence>MGTGKKKLEIAFVEDSKKRDNHYRKRLEGILKKVKELAVLCGADIFLYIKYKGKETRYNSQEIGGSAEVSTTPGCEYKGKETRYNSQEIGGSAEVSTTPGCDEFWVLPNGVLVAQFPQMVDDVNPMVDDVTPIEQTSIADDLGEKDILDFQELDIFAIDVAVNEFNSTGPFYHPI</sequence>
<accession>D5ACD6</accession>
<dbReference type="CDD" id="cd00120">
    <property type="entry name" value="MADS"/>
    <property type="match status" value="1"/>
</dbReference>
<evidence type="ECO:0000256" key="4">
    <source>
        <dbReference type="ARBA" id="ARBA00023163"/>
    </source>
</evidence>